<gene>
    <name evidence="9" type="ORF">SAMN04487973_105118</name>
</gene>
<evidence type="ECO:0000313" key="10">
    <source>
        <dbReference type="Proteomes" id="UP000182818"/>
    </source>
</evidence>
<dbReference type="PANTHER" id="PTHR30047:SF7">
    <property type="entry name" value="HIGH-AFFINITY CHOLINE TRANSPORT PROTEIN"/>
    <property type="match status" value="1"/>
</dbReference>
<evidence type="ECO:0000256" key="8">
    <source>
        <dbReference type="SAM" id="Phobius"/>
    </source>
</evidence>
<feature type="transmembrane region" description="Helical" evidence="8">
    <location>
        <begin position="47"/>
        <end position="66"/>
    </location>
</feature>
<keyword evidence="5 8" id="KW-0812">Transmembrane</keyword>
<keyword evidence="6 8" id="KW-1133">Transmembrane helix</keyword>
<keyword evidence="4" id="KW-1003">Cell membrane</keyword>
<dbReference type="Proteomes" id="UP000182818">
    <property type="component" value="Unassembled WGS sequence"/>
</dbReference>
<keyword evidence="10" id="KW-1185">Reference proteome</keyword>
<dbReference type="PANTHER" id="PTHR30047">
    <property type="entry name" value="HIGH-AFFINITY CHOLINE TRANSPORT PROTEIN-RELATED"/>
    <property type="match status" value="1"/>
</dbReference>
<organism evidence="9 10">
    <name type="scientific">Pediococcus ethanolidurans</name>
    <dbReference type="NCBI Taxonomy" id="319653"/>
    <lineage>
        <taxon>Bacteria</taxon>
        <taxon>Bacillati</taxon>
        <taxon>Bacillota</taxon>
        <taxon>Bacilli</taxon>
        <taxon>Lactobacillales</taxon>
        <taxon>Lactobacillaceae</taxon>
        <taxon>Pediococcus</taxon>
    </lineage>
</organism>
<feature type="transmembrane region" description="Helical" evidence="8">
    <location>
        <begin position="264"/>
        <end position="286"/>
    </location>
</feature>
<feature type="transmembrane region" description="Helical" evidence="8">
    <location>
        <begin position="510"/>
        <end position="530"/>
    </location>
</feature>
<comment type="subcellular location">
    <subcellularLocation>
        <location evidence="1">Cell membrane</location>
        <topology evidence="1">Multi-pass membrane protein</topology>
    </subcellularLocation>
</comment>
<evidence type="ECO:0000256" key="4">
    <source>
        <dbReference type="ARBA" id="ARBA00022475"/>
    </source>
</evidence>
<feature type="transmembrane region" description="Helical" evidence="8">
    <location>
        <begin position="353"/>
        <end position="371"/>
    </location>
</feature>
<feature type="transmembrane region" description="Helical" evidence="8">
    <location>
        <begin position="298"/>
        <end position="318"/>
    </location>
</feature>
<feature type="transmembrane region" description="Helical" evidence="8">
    <location>
        <begin position="226"/>
        <end position="244"/>
    </location>
</feature>
<evidence type="ECO:0000256" key="7">
    <source>
        <dbReference type="ARBA" id="ARBA00023136"/>
    </source>
</evidence>
<evidence type="ECO:0000256" key="6">
    <source>
        <dbReference type="ARBA" id="ARBA00022989"/>
    </source>
</evidence>
<proteinExistence type="inferred from homology"/>
<feature type="transmembrane region" description="Helical" evidence="8">
    <location>
        <begin position="124"/>
        <end position="145"/>
    </location>
</feature>
<feature type="transmembrane region" description="Helical" evidence="8">
    <location>
        <begin position="485"/>
        <end position="504"/>
    </location>
</feature>
<feature type="transmembrane region" description="Helical" evidence="8">
    <location>
        <begin position="383"/>
        <end position="407"/>
    </location>
</feature>
<protein>
    <submittedName>
        <fullName evidence="9">Betaine/carnitine transporter, BCCT family</fullName>
    </submittedName>
</protein>
<sequence length="574" mass="64189">MRNRRAYCGIQFRLQRPYFSTHSRSPTLTYTIRRIIILHHRNIDRTVFIPTVSLFALVSLGLILGGSNLRVVLSNVMNGITAHMSWAYLGIYIINFIFFIYLAFSHFGKIKLGHANDKPEYSSFQWGSMVFATAIDASILMLSMVDPLRYVQSPVFGDKPYSAAAYGDAHMLGQFNWGPMAWMMFASATIAIAYVMYVRNVHVMRISSAISFLKGPEHYKKVVRQIIDFLVVFGIMGGIGSSVGMEIPVLSKIINQLTGIPDNLFLKLFMFLILFLIFAVTVFHGIKGGIDKLSAAHIWTAIGFLLIVLFVGPTLTIFRDEGNSLRLMVEKFITMSASTTTNGKPGVAQQETIFYWGWWLSYMPVMGLFIARISRGRTIRQVVVGMLTYGALGCMSFYAILGGYSLYLQQTGVINLVHILNTQGQAAAIAAVISTLPLKMLMLVIYSISCFIFLATTISSSAFIVSSFTSKHLEPGEQPSQFNRLIWVIVFIIFSFGIVFVGGFKTVQAISSIAGFPLIAVCALLLLSIWQMIHKDQRVTQAKKETVLFLPHVSPEIIRKRKHVQVTLESYLSD</sequence>
<evidence type="ECO:0000256" key="5">
    <source>
        <dbReference type="ARBA" id="ARBA00022692"/>
    </source>
</evidence>
<keyword evidence="3" id="KW-0813">Transport</keyword>
<evidence type="ECO:0000256" key="1">
    <source>
        <dbReference type="ARBA" id="ARBA00004651"/>
    </source>
</evidence>
<feature type="transmembrane region" description="Helical" evidence="8">
    <location>
        <begin position="86"/>
        <end position="104"/>
    </location>
</feature>
<dbReference type="EMBL" id="FOGK01000005">
    <property type="protein sequence ID" value="SER38257.1"/>
    <property type="molecule type" value="Genomic_DNA"/>
</dbReference>
<evidence type="ECO:0000256" key="3">
    <source>
        <dbReference type="ARBA" id="ARBA00022448"/>
    </source>
</evidence>
<evidence type="ECO:0000256" key="2">
    <source>
        <dbReference type="ARBA" id="ARBA00005658"/>
    </source>
</evidence>
<evidence type="ECO:0000313" key="9">
    <source>
        <dbReference type="EMBL" id="SER38257.1"/>
    </source>
</evidence>
<keyword evidence="7 8" id="KW-0472">Membrane</keyword>
<dbReference type="Pfam" id="PF02028">
    <property type="entry name" value="BCCT"/>
    <property type="match status" value="1"/>
</dbReference>
<dbReference type="InterPro" id="IPR000060">
    <property type="entry name" value="BCCT_transptr"/>
</dbReference>
<comment type="caution">
    <text evidence="9">The sequence shown here is derived from an EMBL/GenBank/DDBJ whole genome shotgun (WGS) entry which is preliminary data.</text>
</comment>
<reference evidence="9 10" key="1">
    <citation type="submission" date="2016-10" db="EMBL/GenBank/DDBJ databases">
        <authorList>
            <person name="Varghese N."/>
            <person name="Submissions S."/>
        </authorList>
    </citation>
    <scope>NUCLEOTIDE SEQUENCE [LARGE SCALE GENOMIC DNA]</scope>
    <source>
        <strain evidence="9 10">CGMCC 1.3889</strain>
    </source>
</reference>
<comment type="similarity">
    <text evidence="2">Belongs to the BCCT transporter (TC 2.A.15) family.</text>
</comment>
<name>A0A1H9NR79_9LACO</name>
<feature type="transmembrane region" description="Helical" evidence="8">
    <location>
        <begin position="443"/>
        <end position="465"/>
    </location>
</feature>
<accession>A0A1H9NR79</accession>
<feature type="transmembrane region" description="Helical" evidence="8">
    <location>
        <begin position="180"/>
        <end position="198"/>
    </location>
</feature>